<gene>
    <name evidence="1" type="ORF">Tco_0953513</name>
</gene>
<organism evidence="1 2">
    <name type="scientific">Tanacetum coccineum</name>
    <dbReference type="NCBI Taxonomy" id="301880"/>
    <lineage>
        <taxon>Eukaryota</taxon>
        <taxon>Viridiplantae</taxon>
        <taxon>Streptophyta</taxon>
        <taxon>Embryophyta</taxon>
        <taxon>Tracheophyta</taxon>
        <taxon>Spermatophyta</taxon>
        <taxon>Magnoliopsida</taxon>
        <taxon>eudicotyledons</taxon>
        <taxon>Gunneridae</taxon>
        <taxon>Pentapetalae</taxon>
        <taxon>asterids</taxon>
        <taxon>campanulids</taxon>
        <taxon>Asterales</taxon>
        <taxon>Asteraceae</taxon>
        <taxon>Asteroideae</taxon>
        <taxon>Anthemideae</taxon>
        <taxon>Anthemidinae</taxon>
        <taxon>Tanacetum</taxon>
    </lineage>
</organism>
<name>A0ABQ5E0H9_9ASTR</name>
<protein>
    <submittedName>
        <fullName evidence="1">Uncharacterized protein</fullName>
    </submittedName>
</protein>
<comment type="caution">
    <text evidence="1">The sequence shown here is derived from an EMBL/GenBank/DDBJ whole genome shotgun (WGS) entry which is preliminary data.</text>
</comment>
<reference evidence="1" key="1">
    <citation type="journal article" date="2022" name="Int. J. Mol. Sci.">
        <title>Draft Genome of Tanacetum Coccineum: Genomic Comparison of Closely Related Tanacetum-Family Plants.</title>
        <authorList>
            <person name="Yamashiro T."/>
            <person name="Shiraishi A."/>
            <person name="Nakayama K."/>
            <person name="Satake H."/>
        </authorList>
    </citation>
    <scope>NUCLEOTIDE SEQUENCE</scope>
</reference>
<evidence type="ECO:0000313" key="1">
    <source>
        <dbReference type="EMBL" id="GJT44798.1"/>
    </source>
</evidence>
<accession>A0ABQ5E0H9</accession>
<proteinExistence type="predicted"/>
<reference evidence="1" key="2">
    <citation type="submission" date="2022-01" db="EMBL/GenBank/DDBJ databases">
        <authorList>
            <person name="Yamashiro T."/>
            <person name="Shiraishi A."/>
            <person name="Satake H."/>
            <person name="Nakayama K."/>
        </authorList>
    </citation>
    <scope>NUCLEOTIDE SEQUENCE</scope>
</reference>
<evidence type="ECO:0000313" key="2">
    <source>
        <dbReference type="Proteomes" id="UP001151760"/>
    </source>
</evidence>
<keyword evidence="2" id="KW-1185">Reference proteome</keyword>
<dbReference type="Proteomes" id="UP001151760">
    <property type="component" value="Unassembled WGS sequence"/>
</dbReference>
<dbReference type="EMBL" id="BQNB010015844">
    <property type="protein sequence ID" value="GJT44798.1"/>
    <property type="molecule type" value="Genomic_DNA"/>
</dbReference>
<sequence length="99" mass="11314">MTKRRSKEAEMTRMEKVIGSVLDCVLVIPNHLLENVKKYLKTKNQRAFVRGSWCDSDEEEDEKAKDVTCLDLMLRTPHMGFSSVHPPYGVTEETATTLV</sequence>